<dbReference type="Gene3D" id="3.40.50.2000">
    <property type="entry name" value="Glycogen Phosphorylase B"/>
    <property type="match status" value="2"/>
</dbReference>
<name>A0A011VSG2_RUMAL</name>
<evidence type="ECO:0000259" key="1">
    <source>
        <dbReference type="Pfam" id="PF00534"/>
    </source>
</evidence>
<dbReference type="SUPFAM" id="SSF53756">
    <property type="entry name" value="UDP-Glycosyltransferase/glycogen phosphorylase"/>
    <property type="match status" value="1"/>
</dbReference>
<dbReference type="Proteomes" id="UP000021369">
    <property type="component" value="Unassembled WGS sequence"/>
</dbReference>
<feature type="domain" description="Glycosyl transferase family 1" evidence="1">
    <location>
        <begin position="180"/>
        <end position="346"/>
    </location>
</feature>
<protein>
    <recommendedName>
        <fullName evidence="1">Glycosyl transferase family 1 domain-containing protein</fullName>
    </recommendedName>
</protein>
<dbReference type="RefSeq" id="WP_037284843.1">
    <property type="nucleotide sequence ID" value="NZ_JEOB01000001.1"/>
</dbReference>
<dbReference type="Pfam" id="PF00534">
    <property type="entry name" value="Glycos_transf_1"/>
    <property type="match status" value="1"/>
</dbReference>
<dbReference type="GO" id="GO:0016757">
    <property type="term" value="F:glycosyltransferase activity"/>
    <property type="evidence" value="ECO:0007669"/>
    <property type="project" value="InterPro"/>
</dbReference>
<dbReference type="InterPro" id="IPR001296">
    <property type="entry name" value="Glyco_trans_1"/>
</dbReference>
<proteinExistence type="predicted"/>
<keyword evidence="4" id="KW-1185">Reference proteome</keyword>
<gene>
    <name evidence="3" type="ORF">RASY3_02445</name>
    <name evidence="2" type="ORF">RASY3_18105</name>
</gene>
<evidence type="ECO:0000313" key="2">
    <source>
        <dbReference type="EMBL" id="EXM38186.1"/>
    </source>
</evidence>
<dbReference type="EMBL" id="JEOB01000004">
    <property type="protein sequence ID" value="EXM38186.1"/>
    <property type="molecule type" value="Genomic_DNA"/>
</dbReference>
<sequence length="371" mass="42873">MKILWLANVPSPYRVDFFNELGKKCDLTVVFEKKTSDERDKSWLNYKFLTFKGIFLNGKSINTDTAFCPSIIRYLKKSYDEIIVTNVSSPTGMIAIQYMKFNHIKYWIEGDGGFPKNGKGIKEKIKRHFITGAYGYFSTGKSHDDYYLFYGANKGSIYKYPFTSLSNEDIKYAYNMIQLDKEKIKKQLKIIEDKVVLSVGRFSYDRGYGKGYDILMKSAENTPKGIGFYIVGDEPTEEFIKWKQSKKLDNVHFVGFKNKKDLSYYYSAADVFVLMTRGDVWGLVINEAMSYGLPIISTAKCGAGLELIQSGVNGYIMDSYDFRRLGKLVIELCSNDDIRKRMKDNNLEIAKEYTVEHMAEKHIDIFRKEKE</sequence>
<evidence type="ECO:0000313" key="4">
    <source>
        <dbReference type="Proteomes" id="UP000021369"/>
    </source>
</evidence>
<dbReference type="EMBL" id="JEOB01000001">
    <property type="protein sequence ID" value="EXM40673.1"/>
    <property type="molecule type" value="Genomic_DNA"/>
</dbReference>
<organism evidence="2 4">
    <name type="scientific">Ruminococcus albus SY3</name>
    <dbReference type="NCBI Taxonomy" id="1341156"/>
    <lineage>
        <taxon>Bacteria</taxon>
        <taxon>Bacillati</taxon>
        <taxon>Bacillota</taxon>
        <taxon>Clostridia</taxon>
        <taxon>Eubacteriales</taxon>
        <taxon>Oscillospiraceae</taxon>
        <taxon>Ruminococcus</taxon>
    </lineage>
</organism>
<dbReference type="OrthoDB" id="9804196at2"/>
<comment type="caution">
    <text evidence="2">The sequence shown here is derived from an EMBL/GenBank/DDBJ whole genome shotgun (WGS) entry which is preliminary data.</text>
</comment>
<reference evidence="2 4" key="1">
    <citation type="submission" date="2013-06" db="EMBL/GenBank/DDBJ databases">
        <title>Rumen cellulosomics: divergent fiber-degrading strategies revealed by comparative genome-wide analysis of six Ruminococcal strains.</title>
        <authorList>
            <person name="Dassa B."/>
            <person name="Borovok I."/>
            <person name="Lamed R."/>
            <person name="Flint H."/>
            <person name="Yeoman C.J."/>
            <person name="White B."/>
            <person name="Bayer E.A."/>
        </authorList>
    </citation>
    <scope>NUCLEOTIDE SEQUENCE [LARGE SCALE GENOMIC DNA]</scope>
    <source>
        <strain evidence="2 4">SY3</strain>
    </source>
</reference>
<dbReference type="PANTHER" id="PTHR12526">
    <property type="entry name" value="GLYCOSYLTRANSFERASE"/>
    <property type="match status" value="1"/>
</dbReference>
<evidence type="ECO:0000313" key="3">
    <source>
        <dbReference type="EMBL" id="EXM40673.1"/>
    </source>
</evidence>
<accession>A0A011VSG2</accession>
<dbReference type="PATRIC" id="fig|1341156.4.peg.214"/>
<dbReference type="CDD" id="cd03801">
    <property type="entry name" value="GT4_PimA-like"/>
    <property type="match status" value="1"/>
</dbReference>
<dbReference type="AlphaFoldDB" id="A0A011VSG2"/>
<dbReference type="PANTHER" id="PTHR12526:SF630">
    <property type="entry name" value="GLYCOSYLTRANSFERASE"/>
    <property type="match status" value="1"/>
</dbReference>